<feature type="region of interest" description="Disordered" evidence="1">
    <location>
        <begin position="328"/>
        <end position="388"/>
    </location>
</feature>
<organism evidence="2 3">
    <name type="scientific">Prevotella lacticifex</name>
    <dbReference type="NCBI Taxonomy" id="2854755"/>
    <lineage>
        <taxon>Bacteria</taxon>
        <taxon>Pseudomonadati</taxon>
        <taxon>Bacteroidota</taxon>
        <taxon>Bacteroidia</taxon>
        <taxon>Bacteroidales</taxon>
        <taxon>Prevotellaceae</taxon>
        <taxon>Prevotella</taxon>
    </lineage>
</organism>
<dbReference type="Proteomes" id="UP000825483">
    <property type="component" value="Unassembled WGS sequence"/>
</dbReference>
<protein>
    <submittedName>
        <fullName evidence="2">Uncharacterized protein</fullName>
    </submittedName>
</protein>
<feature type="compositionally biased region" description="Polar residues" evidence="1">
    <location>
        <begin position="341"/>
        <end position="356"/>
    </location>
</feature>
<evidence type="ECO:0000313" key="2">
    <source>
        <dbReference type="EMBL" id="GJG59892.1"/>
    </source>
</evidence>
<evidence type="ECO:0000313" key="3">
    <source>
        <dbReference type="Proteomes" id="UP000825483"/>
    </source>
</evidence>
<sequence>MTMIYNIPTFVSRSEMNKVPISDLLTAMRFPYYEQVQSLRHYRAIVNANGFIADFTVNMARNEWISRKDGVHGQTAELIDYLNFKPRDFDGNYHDHMELMLNAYQESETLPGSFPTTTVRLGKFRTTLTDNIDESVYELMTRHGISTDVLDQFCKQVEVNDPQKSKDRFLLAFPADNDNWMVFCDTAWRPYDESTITTIGKIKKNQYCFVYDSPSDFLAMMEMWHKNQVSQSFSSTYHLIINGRQNIEKAQQFIRDNPDFLSVKTFFPNTADGRQMFKDINDACKGTAVNRSDIFKGYESLASRMRMQMPSDIYEKYVVKMSDNEEAISPSLKDTNRLTTDKTSNSQCLTNQSSEEGQQEAEKSDKIAKGTGPVQNLTLEPKHKGWGL</sequence>
<accession>A0A9R1CBX0</accession>
<reference evidence="2" key="1">
    <citation type="journal article" date="2022" name="Int. J. Syst. Evol. Microbiol.">
        <title>Prevotella lacticifex sp. nov., isolated from the rumen of cows.</title>
        <authorList>
            <person name="Shinkai T."/>
            <person name="Ikeyama N."/>
            <person name="Kumagai M."/>
            <person name="Ohmori H."/>
            <person name="Sakamoto M."/>
            <person name="Ohkuma M."/>
            <person name="Mitsumori M."/>
        </authorList>
    </citation>
    <scope>NUCLEOTIDE SEQUENCE</scope>
    <source>
        <strain evidence="2">R5076</strain>
    </source>
</reference>
<name>A0A9R1CBX0_9BACT</name>
<dbReference type="EMBL" id="BPUB01000002">
    <property type="protein sequence ID" value="GJG59892.1"/>
    <property type="molecule type" value="Genomic_DNA"/>
</dbReference>
<gene>
    <name evidence="2" type="ORF">PRLR5076_27430</name>
</gene>
<proteinExistence type="predicted"/>
<keyword evidence="3" id="KW-1185">Reference proteome</keyword>
<comment type="caution">
    <text evidence="2">The sequence shown here is derived from an EMBL/GenBank/DDBJ whole genome shotgun (WGS) entry which is preliminary data.</text>
</comment>
<dbReference type="AlphaFoldDB" id="A0A9R1CBX0"/>
<evidence type="ECO:0000256" key="1">
    <source>
        <dbReference type="SAM" id="MobiDB-lite"/>
    </source>
</evidence>